<protein>
    <submittedName>
        <fullName evidence="1">Uncharacterized protein</fullName>
    </submittedName>
</protein>
<organism evidence="1 2">
    <name type="scientific">Bugula neritina</name>
    <name type="common">Brown bryozoan</name>
    <name type="synonym">Sertularia neritina</name>
    <dbReference type="NCBI Taxonomy" id="10212"/>
    <lineage>
        <taxon>Eukaryota</taxon>
        <taxon>Metazoa</taxon>
        <taxon>Spiralia</taxon>
        <taxon>Lophotrochozoa</taxon>
        <taxon>Bryozoa</taxon>
        <taxon>Gymnolaemata</taxon>
        <taxon>Cheilostomatida</taxon>
        <taxon>Flustrina</taxon>
        <taxon>Buguloidea</taxon>
        <taxon>Bugulidae</taxon>
        <taxon>Bugula</taxon>
    </lineage>
</organism>
<evidence type="ECO:0000313" key="2">
    <source>
        <dbReference type="Proteomes" id="UP000593567"/>
    </source>
</evidence>
<dbReference type="Proteomes" id="UP000593567">
    <property type="component" value="Unassembled WGS sequence"/>
</dbReference>
<name>A0A7J7JZF0_BUGNE</name>
<dbReference type="EMBL" id="VXIV02001627">
    <property type="protein sequence ID" value="KAF6031313.1"/>
    <property type="molecule type" value="Genomic_DNA"/>
</dbReference>
<sequence length="68" mass="7487">MVSVGICDPWQQPRNQRDLVSMNFFGNQRSANNSYKVLECVHLLHRGSTCSCTTTSAVRAFLVAVAGI</sequence>
<evidence type="ECO:0000313" key="1">
    <source>
        <dbReference type="EMBL" id="KAF6031313.1"/>
    </source>
</evidence>
<accession>A0A7J7JZF0</accession>
<keyword evidence="2" id="KW-1185">Reference proteome</keyword>
<reference evidence="1" key="1">
    <citation type="submission" date="2020-06" db="EMBL/GenBank/DDBJ databases">
        <title>Draft genome of Bugula neritina, a colonial animal packing powerful symbionts and potential medicines.</title>
        <authorList>
            <person name="Rayko M."/>
        </authorList>
    </citation>
    <scope>NUCLEOTIDE SEQUENCE [LARGE SCALE GENOMIC DNA]</scope>
    <source>
        <strain evidence="1">Kwan_BN1</strain>
    </source>
</reference>
<gene>
    <name evidence="1" type="ORF">EB796_010372</name>
</gene>
<comment type="caution">
    <text evidence="1">The sequence shown here is derived from an EMBL/GenBank/DDBJ whole genome shotgun (WGS) entry which is preliminary data.</text>
</comment>
<proteinExistence type="predicted"/>
<dbReference type="AlphaFoldDB" id="A0A7J7JZF0"/>